<accession>A0ACB7J3U8</accession>
<keyword evidence="2" id="KW-1185">Reference proteome</keyword>
<dbReference type="Proteomes" id="UP000824881">
    <property type="component" value="Unassembled WGS sequence"/>
</dbReference>
<evidence type="ECO:0000313" key="1">
    <source>
        <dbReference type="EMBL" id="KAG9224786.1"/>
    </source>
</evidence>
<gene>
    <name evidence="1" type="ORF">CCMSSC00406_0002063</name>
</gene>
<proteinExistence type="predicted"/>
<evidence type="ECO:0000313" key="2">
    <source>
        <dbReference type="Proteomes" id="UP000824881"/>
    </source>
</evidence>
<name>A0ACB7J3U8_PLECO</name>
<sequence>MSDLFKSSSSPADMASRKEALMDSVRSEVALANAQELINVWASERVGSRSGHFLVKFGADMSVKVLG</sequence>
<dbReference type="EMBL" id="WQMT02000003">
    <property type="protein sequence ID" value="KAG9224786.1"/>
    <property type="molecule type" value="Genomic_DNA"/>
</dbReference>
<organism evidence="1 2">
    <name type="scientific">Pleurotus cornucopiae</name>
    <name type="common">Cornucopia mushroom</name>
    <dbReference type="NCBI Taxonomy" id="5321"/>
    <lineage>
        <taxon>Eukaryota</taxon>
        <taxon>Fungi</taxon>
        <taxon>Dikarya</taxon>
        <taxon>Basidiomycota</taxon>
        <taxon>Agaricomycotina</taxon>
        <taxon>Agaricomycetes</taxon>
        <taxon>Agaricomycetidae</taxon>
        <taxon>Agaricales</taxon>
        <taxon>Pleurotineae</taxon>
        <taxon>Pleurotaceae</taxon>
        <taxon>Pleurotus</taxon>
    </lineage>
</organism>
<comment type="caution">
    <text evidence="1">The sequence shown here is derived from an EMBL/GenBank/DDBJ whole genome shotgun (WGS) entry which is preliminary data.</text>
</comment>
<reference evidence="1 2" key="1">
    <citation type="journal article" date="2021" name="Appl. Environ. Microbiol.">
        <title>Genetic linkage and physical mapping for an oyster mushroom Pleurotus cornucopiae and QTL analysis for the trait cap color.</title>
        <authorList>
            <person name="Zhang Y."/>
            <person name="Gao W."/>
            <person name="Sonnenberg A."/>
            <person name="Chen Q."/>
            <person name="Zhang J."/>
            <person name="Huang C."/>
        </authorList>
    </citation>
    <scope>NUCLEOTIDE SEQUENCE [LARGE SCALE GENOMIC DNA]</scope>
    <source>
        <strain evidence="1">CCMSSC00406</strain>
    </source>
</reference>
<protein>
    <submittedName>
        <fullName evidence="1">Uncharacterized protein</fullName>
    </submittedName>
</protein>